<dbReference type="GO" id="GO:0043625">
    <property type="term" value="C:delta DNA polymerase complex"/>
    <property type="evidence" value="ECO:0007669"/>
    <property type="project" value="TreeGrafter"/>
</dbReference>
<dbReference type="Proteomes" id="UP000281677">
    <property type="component" value="Unassembled WGS sequence"/>
</dbReference>
<feature type="compositionally biased region" description="Basic and acidic residues" evidence="1">
    <location>
        <begin position="129"/>
        <end position="159"/>
    </location>
</feature>
<evidence type="ECO:0000313" key="2">
    <source>
        <dbReference type="EMBL" id="RMZ23152.1"/>
    </source>
</evidence>
<dbReference type="InterPro" id="IPR007218">
    <property type="entry name" value="DNA_pol_delta_4"/>
</dbReference>
<name>A0A3M7ICN2_HORWE</name>
<comment type="caution">
    <text evidence="2">The sequence shown here is derived from an EMBL/GenBank/DDBJ whole genome shotgun (WGS) entry which is preliminary data.</text>
</comment>
<sequence>MPSLSTDLQDLQCRTWVSLVFNTLSAPKTSSPIPTLHSEPISQSIRIQCSTIRPSMAPKRKSAAARTSSRQSSQQSTLSFHGKNNRVTKPSTSQEIKAEKKDPALLESLVRADEKAEPSPVQDEVSQDATEHEAQPKEPEALDDPLKQSDEPTKTEDVLGGRAPQSDTGALGGKGSGWVSDEEQQARKISDTQIKRYWRAKEQERLAPRLHQEDMSVYERILREWDMSGQYGPCIGIARLKRWKRANVLGLKPPIEVLAVLLKDMDSGEPKSQRAYVDELMSSRFVEA</sequence>
<feature type="compositionally biased region" description="Low complexity" evidence="1">
    <location>
        <begin position="64"/>
        <end position="77"/>
    </location>
</feature>
<feature type="compositionally biased region" description="Polar residues" evidence="1">
    <location>
        <begin position="85"/>
        <end position="95"/>
    </location>
</feature>
<evidence type="ECO:0000313" key="3">
    <source>
        <dbReference type="Proteomes" id="UP000281677"/>
    </source>
</evidence>
<dbReference type="GO" id="GO:0000731">
    <property type="term" value="P:DNA synthesis involved in DNA repair"/>
    <property type="evidence" value="ECO:0007669"/>
    <property type="project" value="InterPro"/>
</dbReference>
<dbReference type="GO" id="GO:0003887">
    <property type="term" value="F:DNA-directed DNA polymerase activity"/>
    <property type="evidence" value="ECO:0007669"/>
    <property type="project" value="TreeGrafter"/>
</dbReference>
<dbReference type="PANTHER" id="PTHR14303:SF0">
    <property type="entry name" value="DNA POLYMERASE DELTA SUBUNIT 4"/>
    <property type="match status" value="1"/>
</dbReference>
<gene>
    <name evidence="2" type="ORF">D0859_12815</name>
</gene>
<reference evidence="2 3" key="1">
    <citation type="journal article" date="2018" name="BMC Genomics">
        <title>Genomic evidence for intraspecific hybridization in a clonal and extremely halotolerant yeast.</title>
        <authorList>
            <person name="Gostincar C."/>
            <person name="Stajich J.E."/>
            <person name="Zupancic J."/>
            <person name="Zalar P."/>
            <person name="Gunde-Cimerman N."/>
        </authorList>
    </citation>
    <scope>NUCLEOTIDE SEQUENCE [LARGE SCALE GENOMIC DNA]</scope>
    <source>
        <strain evidence="2 3">EXF-120</strain>
    </source>
</reference>
<accession>A0A3M7ICN2</accession>
<dbReference type="AlphaFoldDB" id="A0A3M7ICN2"/>
<dbReference type="PANTHER" id="PTHR14303">
    <property type="entry name" value="DNA POLYMERASE DELTA SUBUNIT 4"/>
    <property type="match status" value="1"/>
</dbReference>
<feature type="compositionally biased region" description="Basic and acidic residues" evidence="1">
    <location>
        <begin position="96"/>
        <end position="117"/>
    </location>
</feature>
<dbReference type="EMBL" id="QWIT01000507">
    <property type="protein sequence ID" value="RMZ23152.1"/>
    <property type="molecule type" value="Genomic_DNA"/>
</dbReference>
<evidence type="ECO:0000256" key="1">
    <source>
        <dbReference type="SAM" id="MobiDB-lite"/>
    </source>
</evidence>
<proteinExistence type="predicted"/>
<dbReference type="OrthoDB" id="337486at2759"/>
<dbReference type="VEuPathDB" id="FungiDB:BTJ68_06241"/>
<organism evidence="2 3">
    <name type="scientific">Hortaea werneckii</name>
    <name type="common">Black yeast</name>
    <name type="synonym">Cladosporium werneckii</name>
    <dbReference type="NCBI Taxonomy" id="91943"/>
    <lineage>
        <taxon>Eukaryota</taxon>
        <taxon>Fungi</taxon>
        <taxon>Dikarya</taxon>
        <taxon>Ascomycota</taxon>
        <taxon>Pezizomycotina</taxon>
        <taxon>Dothideomycetes</taxon>
        <taxon>Dothideomycetidae</taxon>
        <taxon>Mycosphaerellales</taxon>
        <taxon>Teratosphaeriaceae</taxon>
        <taxon>Hortaea</taxon>
    </lineage>
</organism>
<evidence type="ECO:0008006" key="4">
    <source>
        <dbReference type="Google" id="ProtNLM"/>
    </source>
</evidence>
<protein>
    <recommendedName>
        <fullName evidence="4">DNA polymerase delta subunit 4</fullName>
    </recommendedName>
</protein>
<dbReference type="GO" id="GO:0006261">
    <property type="term" value="P:DNA-templated DNA replication"/>
    <property type="evidence" value="ECO:0007669"/>
    <property type="project" value="TreeGrafter"/>
</dbReference>
<feature type="region of interest" description="Disordered" evidence="1">
    <location>
        <begin position="52"/>
        <end position="187"/>
    </location>
</feature>
<dbReference type="Pfam" id="PF04081">
    <property type="entry name" value="DNA_pol_delta_4"/>
    <property type="match status" value="1"/>
</dbReference>